<evidence type="ECO:0000313" key="2">
    <source>
        <dbReference type="Proteomes" id="UP001153331"/>
    </source>
</evidence>
<sequence>MHVRICKSGVFERLCLPPIAAATVCALSDHLTPPPPMAQAEHITPATPSDGATSFSRSSTVAETVPIGRRPPFARTLPDAPRVKLDEPCRVLAYCLDDLDTPRLNRMGEKLWWAGPSPEIVSLTQHAVLDRRIQVTEDPAVHCLWAEGIVYLKPLPLYLTSYAFWEYLYEIPSDQNDMEERERLRTTALGFVRTYARLIQRRSDFTLARRSDLLPPGDIAFEAFAAFVSAFDSVPDADVSSRWRFGLIQLDALNFHSSIHLRRWHLNRYESRYTAYFQRFFPVVLFIFALFSVALSAMQVILGARQLWDTDNKGLKRTLGLFVWFAVESIGWSFAFGLLFMVCAKQLYWSWLLSLLLNFTLGLSQAQPNRNQQCKTGGRSINLWIDSSILVYPHHRLSCTPLQIESLIPTVIVRVHPSYDLNISSAFPLAMMPQNDPDTTPTLDEPDVNNIRANASAKDPFKYSHGFTGVDQPANYLFANILLATILALVILTLSYRTFVRIRNDRRRVSIIRSHLGQNFWRTDRYLISGLLKKHFLYAPLYGNRHSRESRASSTIASNAAYCLMLTGQLPVQRAAGLRGRCGALATFNLIFTVLFALRNNPFIWILGISYDTFNLFHRWTARLVMLESTVHVAAFIYNTYHVHYKGKGGWSSVEWILDHSTSYWWGLIGFAAFIFLLIQSIGTLRRAFYDAFLTLHRLGIIVAVSGVYFHLARHALPQVSWVYIFMTLLALEPVARIGRIMYYNFSWRQRIWTRITVEALPGDATRIYLSIPRSWNCRPGLYAYVYLPRLAPFSSHPFSIAWHTCSGYTRLDTQKIDENAEGLAIKSGPSTISFIVRARGGMTRSLYKRALKAKNRYIELWGAIEGPYGGHHSLSSYGTVVLFAAGAGITHQLSFVPHLLAGYNHNTSATRKVLLVWCIPHIECLEWICPWLEELAAIENCADIVSLRLYISRSAPQEATNLSQHLQIEVYSRRCNPQEIVDEQILAQVGAMVVTVCGPGGFNDSVRAAVRRRVELRSIDFFEETFSG</sequence>
<comment type="caution">
    <text evidence="1">The sequence shown here is derived from an EMBL/GenBank/DDBJ whole genome shotgun (WGS) entry which is preliminary data.</text>
</comment>
<proteinExistence type="predicted"/>
<protein>
    <submittedName>
        <fullName evidence="1">Uncharacterized protein</fullName>
    </submittedName>
</protein>
<keyword evidence="2" id="KW-1185">Reference proteome</keyword>
<name>A0ACC2I024_9PLEO</name>
<dbReference type="Proteomes" id="UP001153331">
    <property type="component" value="Unassembled WGS sequence"/>
</dbReference>
<dbReference type="EMBL" id="JAPHNI010000730">
    <property type="protein sequence ID" value="KAJ8108566.1"/>
    <property type="molecule type" value="Genomic_DNA"/>
</dbReference>
<reference evidence="1" key="1">
    <citation type="submission" date="2022-11" db="EMBL/GenBank/DDBJ databases">
        <title>Genome Sequence of Boeremia exigua.</title>
        <authorList>
            <person name="Buettner E."/>
        </authorList>
    </citation>
    <scope>NUCLEOTIDE SEQUENCE</scope>
    <source>
        <strain evidence="1">CU02</strain>
    </source>
</reference>
<evidence type="ECO:0000313" key="1">
    <source>
        <dbReference type="EMBL" id="KAJ8108566.1"/>
    </source>
</evidence>
<gene>
    <name evidence="1" type="ORF">OPT61_g8083</name>
</gene>
<organism evidence="1 2">
    <name type="scientific">Boeremia exigua</name>
    <dbReference type="NCBI Taxonomy" id="749465"/>
    <lineage>
        <taxon>Eukaryota</taxon>
        <taxon>Fungi</taxon>
        <taxon>Dikarya</taxon>
        <taxon>Ascomycota</taxon>
        <taxon>Pezizomycotina</taxon>
        <taxon>Dothideomycetes</taxon>
        <taxon>Pleosporomycetidae</taxon>
        <taxon>Pleosporales</taxon>
        <taxon>Pleosporineae</taxon>
        <taxon>Didymellaceae</taxon>
        <taxon>Boeremia</taxon>
    </lineage>
</organism>
<accession>A0ACC2I024</accession>